<dbReference type="GO" id="GO:0016787">
    <property type="term" value="F:hydrolase activity"/>
    <property type="evidence" value="ECO:0007669"/>
    <property type="project" value="UniProtKB-KW"/>
</dbReference>
<evidence type="ECO:0000259" key="1">
    <source>
        <dbReference type="Pfam" id="PF00561"/>
    </source>
</evidence>
<dbReference type="Pfam" id="PF00561">
    <property type="entry name" value="Abhydrolase_1"/>
    <property type="match status" value="1"/>
</dbReference>
<evidence type="ECO:0000313" key="3">
    <source>
        <dbReference type="Proteomes" id="UP001139308"/>
    </source>
</evidence>
<dbReference type="InterPro" id="IPR000073">
    <property type="entry name" value="AB_hydrolase_1"/>
</dbReference>
<organism evidence="2 3">
    <name type="scientific">Paraburkholderia tagetis</name>
    <dbReference type="NCBI Taxonomy" id="2913261"/>
    <lineage>
        <taxon>Bacteria</taxon>
        <taxon>Pseudomonadati</taxon>
        <taxon>Pseudomonadota</taxon>
        <taxon>Betaproteobacteria</taxon>
        <taxon>Burkholderiales</taxon>
        <taxon>Burkholderiaceae</taxon>
        <taxon>Paraburkholderia</taxon>
    </lineage>
</organism>
<comment type="caution">
    <text evidence="2">The sequence shown here is derived from an EMBL/GenBank/DDBJ whole genome shotgun (WGS) entry which is preliminary data.</text>
</comment>
<accession>A0A9X1ZY74</accession>
<dbReference type="Gene3D" id="3.40.50.1820">
    <property type="entry name" value="alpha/beta hydrolase"/>
    <property type="match status" value="1"/>
</dbReference>
<dbReference type="InterPro" id="IPR029058">
    <property type="entry name" value="AB_hydrolase_fold"/>
</dbReference>
<keyword evidence="2" id="KW-0378">Hydrolase</keyword>
<proteinExistence type="predicted"/>
<dbReference type="AlphaFoldDB" id="A0A9X1ZY74"/>
<dbReference type="RefSeq" id="WP_238468114.1">
    <property type="nucleotide sequence ID" value="NZ_JAKLJA010000052.1"/>
</dbReference>
<feature type="domain" description="AB hydrolase-1" evidence="1">
    <location>
        <begin position="22"/>
        <end position="245"/>
    </location>
</feature>
<name>A0A9X1ZY74_9BURK</name>
<dbReference type="PANTHER" id="PTHR43798">
    <property type="entry name" value="MONOACYLGLYCEROL LIPASE"/>
    <property type="match status" value="1"/>
</dbReference>
<dbReference type="InterPro" id="IPR050266">
    <property type="entry name" value="AB_hydrolase_sf"/>
</dbReference>
<protein>
    <submittedName>
        <fullName evidence="2">Alpha/beta hydrolase</fullName>
    </submittedName>
</protein>
<dbReference type="SUPFAM" id="SSF53474">
    <property type="entry name" value="alpha/beta-Hydrolases"/>
    <property type="match status" value="1"/>
</dbReference>
<dbReference type="Proteomes" id="UP001139308">
    <property type="component" value="Unassembled WGS sequence"/>
</dbReference>
<reference evidence="2" key="1">
    <citation type="submission" date="2022-01" db="EMBL/GenBank/DDBJ databases">
        <title>Genome sequence and assembly of Parabukholderia sp. RG36.</title>
        <authorList>
            <person name="Chhetri G."/>
        </authorList>
    </citation>
    <scope>NUCLEOTIDE SEQUENCE</scope>
    <source>
        <strain evidence="2">RG36</strain>
    </source>
</reference>
<keyword evidence="3" id="KW-1185">Reference proteome</keyword>
<evidence type="ECO:0000313" key="2">
    <source>
        <dbReference type="EMBL" id="MCG5078168.1"/>
    </source>
</evidence>
<gene>
    <name evidence="2" type="ORF">L5014_33380</name>
</gene>
<sequence>MAWFEREGVQIAYEESGPPDGPVVVFSHGFLMDGEMFRPNVENLRDVFRCIVWDQRGFGTTGPTGQAFTYWDSARDLIGLLDHLEIATASLVGMSQGGFVSMRAALLERDRFRSLALIATRSDLDDASVTDSFEQLKAEWARNGGTNVADHLATFLLGPDYAAAAWTSKWLRMSREHFNRPVDALTSRDDITHQLREITHASIIFHGDADTAIDPRCGEALAARLPNCKGMVTVPGAGHTPNLTHAHDVNPPLRDFLLRYGR</sequence>
<dbReference type="EMBL" id="JAKLJA010000052">
    <property type="protein sequence ID" value="MCG5078168.1"/>
    <property type="molecule type" value="Genomic_DNA"/>
</dbReference>
<dbReference type="PRINTS" id="PR00111">
    <property type="entry name" value="ABHYDROLASE"/>
</dbReference>